<proteinExistence type="inferred from homology"/>
<dbReference type="FunFam" id="3.30.420.100:FF:000009">
    <property type="entry name" value="uncharacterized protein LOC106777373 isoform X2"/>
    <property type="match status" value="1"/>
</dbReference>
<evidence type="ECO:0000256" key="2">
    <source>
        <dbReference type="ARBA" id="ARBA00022980"/>
    </source>
</evidence>
<evidence type="ECO:0000256" key="1">
    <source>
        <dbReference type="ARBA" id="ARBA00007116"/>
    </source>
</evidence>
<dbReference type="CDD" id="cd00432">
    <property type="entry name" value="Ribosomal_L18_L5e"/>
    <property type="match status" value="1"/>
</dbReference>
<gene>
    <name evidence="5" type="ORF">O6P43_003364</name>
</gene>
<dbReference type="Gene3D" id="3.30.420.100">
    <property type="match status" value="1"/>
</dbReference>
<feature type="region of interest" description="Disordered" evidence="4">
    <location>
        <begin position="161"/>
        <end position="186"/>
    </location>
</feature>
<dbReference type="GO" id="GO:0008097">
    <property type="term" value="F:5S rRNA binding"/>
    <property type="evidence" value="ECO:0007669"/>
    <property type="project" value="TreeGrafter"/>
</dbReference>
<dbReference type="EMBL" id="JARAOO010000002">
    <property type="protein sequence ID" value="KAJ7980039.1"/>
    <property type="molecule type" value="Genomic_DNA"/>
</dbReference>
<dbReference type="GO" id="GO:1990904">
    <property type="term" value="C:ribonucleoprotein complex"/>
    <property type="evidence" value="ECO:0007669"/>
    <property type="project" value="UniProtKB-KW"/>
</dbReference>
<dbReference type="EMBL" id="JARAOO010000002">
    <property type="protein sequence ID" value="KAJ7980040.1"/>
    <property type="molecule type" value="Genomic_DNA"/>
</dbReference>
<sequence>MMLMLLRRGIVFSSVSNPHFILRASHFCSKSFPNILSKENGVVTHSRDAPDYSTRRCLSPLFSDYDSRSDGYNIELVDHDAWQVSSGLAQAWQGIGGAVSGTSSLLGEIKDESIDCCAFHVGDEPDFEHIDNMRIRGNLFYKLDRNSKEFEEYNLDFHRRKSSKKKDDKRENVEERKDNPSRNLATKAKKLPKLTKVVSSRNVTSLLDDIDSSSAGNKKQRTPTFKQLTDPYHQPFCLDIYISKASVRACIVHRVTSKVVAVAHSISKDMKFDLGSTRNSTACAAVGAILAQRALGDDIHDVIYTPRKGERLAGKLQIVLQSIIDHGINVNVKIKQRRPNKAAQLHTV</sequence>
<dbReference type="AlphaFoldDB" id="A0AAD7QEI8"/>
<keyword evidence="2 5" id="KW-0689">Ribosomal protein</keyword>
<comment type="similarity">
    <text evidence="1">Belongs to the universal ribosomal protein uL18 family.</text>
</comment>
<dbReference type="KEGG" id="qsa:O6P43_003364"/>
<evidence type="ECO:0000256" key="4">
    <source>
        <dbReference type="SAM" id="MobiDB-lite"/>
    </source>
</evidence>
<dbReference type="InterPro" id="IPR005484">
    <property type="entry name" value="Ribosomal_uL18_bac/plant/anim"/>
</dbReference>
<keyword evidence="3" id="KW-0687">Ribonucleoprotein</keyword>
<organism evidence="5 6">
    <name type="scientific">Quillaja saponaria</name>
    <name type="common">Soap bark tree</name>
    <dbReference type="NCBI Taxonomy" id="32244"/>
    <lineage>
        <taxon>Eukaryota</taxon>
        <taxon>Viridiplantae</taxon>
        <taxon>Streptophyta</taxon>
        <taxon>Embryophyta</taxon>
        <taxon>Tracheophyta</taxon>
        <taxon>Spermatophyta</taxon>
        <taxon>Magnoliopsida</taxon>
        <taxon>eudicotyledons</taxon>
        <taxon>Gunneridae</taxon>
        <taxon>Pentapetalae</taxon>
        <taxon>rosids</taxon>
        <taxon>fabids</taxon>
        <taxon>Fabales</taxon>
        <taxon>Quillajaceae</taxon>
        <taxon>Quillaja</taxon>
    </lineage>
</organism>
<protein>
    <submittedName>
        <fullName evidence="5">Ribosomal protein</fullName>
    </submittedName>
</protein>
<evidence type="ECO:0000313" key="6">
    <source>
        <dbReference type="Proteomes" id="UP001163823"/>
    </source>
</evidence>
<dbReference type="Proteomes" id="UP001163823">
    <property type="component" value="Chromosome 2"/>
</dbReference>
<dbReference type="SUPFAM" id="SSF53137">
    <property type="entry name" value="Translational machinery components"/>
    <property type="match status" value="1"/>
</dbReference>
<accession>A0AAD7QEI8</accession>
<comment type="caution">
    <text evidence="5">The sequence shown here is derived from an EMBL/GenBank/DDBJ whole genome shotgun (WGS) entry which is preliminary data.</text>
</comment>
<dbReference type="InterPro" id="IPR057268">
    <property type="entry name" value="Ribosomal_L18"/>
</dbReference>
<evidence type="ECO:0000313" key="5">
    <source>
        <dbReference type="EMBL" id="KAJ7980040.1"/>
    </source>
</evidence>
<name>A0AAD7QEI8_QUISA</name>
<reference evidence="5" key="1">
    <citation type="journal article" date="2023" name="Science">
        <title>Elucidation of the pathway for biosynthesis of saponin adjuvants from the soapbark tree.</title>
        <authorList>
            <person name="Reed J."/>
            <person name="Orme A."/>
            <person name="El-Demerdash A."/>
            <person name="Owen C."/>
            <person name="Martin L.B.B."/>
            <person name="Misra R.C."/>
            <person name="Kikuchi S."/>
            <person name="Rejzek M."/>
            <person name="Martin A.C."/>
            <person name="Harkess A."/>
            <person name="Leebens-Mack J."/>
            <person name="Louveau T."/>
            <person name="Stephenson M.J."/>
            <person name="Osbourn A."/>
        </authorList>
    </citation>
    <scope>NUCLEOTIDE SEQUENCE</scope>
    <source>
        <strain evidence="5">S10</strain>
    </source>
</reference>
<evidence type="ECO:0000256" key="3">
    <source>
        <dbReference type="ARBA" id="ARBA00023274"/>
    </source>
</evidence>
<keyword evidence="6" id="KW-1185">Reference proteome</keyword>
<dbReference type="GO" id="GO:0005840">
    <property type="term" value="C:ribosome"/>
    <property type="evidence" value="ECO:0007669"/>
    <property type="project" value="UniProtKB-KW"/>
</dbReference>
<dbReference type="GO" id="GO:0003735">
    <property type="term" value="F:structural constituent of ribosome"/>
    <property type="evidence" value="ECO:0007669"/>
    <property type="project" value="InterPro"/>
</dbReference>
<dbReference type="GO" id="GO:0006412">
    <property type="term" value="P:translation"/>
    <property type="evidence" value="ECO:0007669"/>
    <property type="project" value="InterPro"/>
</dbReference>
<feature type="compositionally biased region" description="Basic and acidic residues" evidence="4">
    <location>
        <begin position="165"/>
        <end position="180"/>
    </location>
</feature>
<dbReference type="PANTHER" id="PTHR12899">
    <property type="entry name" value="39S RIBOSOMAL PROTEIN L18, MITOCHONDRIAL"/>
    <property type="match status" value="1"/>
</dbReference>
<dbReference type="Pfam" id="PF00861">
    <property type="entry name" value="Ribosomal_L18p"/>
    <property type="match status" value="1"/>
</dbReference>
<dbReference type="PANTHER" id="PTHR12899:SF7">
    <property type="entry name" value="EXPRESSED PROTEIN"/>
    <property type="match status" value="1"/>
</dbReference>